<dbReference type="EMBL" id="QMWP01000005">
    <property type="protein sequence ID" value="RLG71197.1"/>
    <property type="molecule type" value="Genomic_DNA"/>
</dbReference>
<dbReference type="PIRSF" id="PIRSF000193">
    <property type="entry name" value="Pyrrol-5-carb_rd"/>
    <property type="match status" value="1"/>
</dbReference>
<keyword evidence="4" id="KW-0963">Cytoplasm</keyword>
<evidence type="ECO:0000259" key="6">
    <source>
        <dbReference type="Pfam" id="PF03807"/>
    </source>
</evidence>
<keyword evidence="3 4" id="KW-0560">Oxidoreductase</keyword>
<feature type="binding site" evidence="5">
    <location>
        <begin position="5"/>
        <end position="10"/>
    </location>
    <ligand>
        <name>NADP(+)</name>
        <dbReference type="ChEBI" id="CHEBI:58349"/>
    </ligand>
</feature>
<dbReference type="UniPathway" id="UPA00098">
    <property type="reaction ID" value="UER00361"/>
</dbReference>
<dbReference type="SUPFAM" id="SSF48179">
    <property type="entry name" value="6-phosphogluconate dehydrogenase C-terminal domain-like"/>
    <property type="match status" value="1"/>
</dbReference>
<dbReference type="GO" id="GO:0055129">
    <property type="term" value="P:L-proline biosynthetic process"/>
    <property type="evidence" value="ECO:0007669"/>
    <property type="project" value="UniProtKB-UniRule"/>
</dbReference>
<dbReference type="HAMAP" id="MF_01925">
    <property type="entry name" value="P5C_reductase"/>
    <property type="match status" value="1"/>
</dbReference>
<comment type="caution">
    <text evidence="8">The sequence shown here is derived from an EMBL/GenBank/DDBJ whole genome shotgun (WGS) entry which is preliminary data.</text>
</comment>
<dbReference type="InterPro" id="IPR028939">
    <property type="entry name" value="P5C_Rdtase_cat_N"/>
</dbReference>
<dbReference type="InterPro" id="IPR036291">
    <property type="entry name" value="NAD(P)-bd_dom_sf"/>
</dbReference>
<dbReference type="Pfam" id="PF14748">
    <property type="entry name" value="P5CR_dimer"/>
    <property type="match status" value="1"/>
</dbReference>
<dbReference type="InterPro" id="IPR008927">
    <property type="entry name" value="6-PGluconate_DH-like_C_sf"/>
</dbReference>
<comment type="pathway">
    <text evidence="4">Amino-acid biosynthesis; L-proline biosynthesis; L-proline from L-glutamate 5-semialdehyde: step 1/1.</text>
</comment>
<dbReference type="InterPro" id="IPR029036">
    <property type="entry name" value="P5CR_dimer"/>
</dbReference>
<comment type="function">
    <text evidence="4">Catalyzes the reduction of 1-pyrroline-5-carboxylate (PCA) to L-proline.</text>
</comment>
<keyword evidence="4" id="KW-0028">Amino-acid biosynthesis</keyword>
<keyword evidence="4" id="KW-0641">Proline biosynthesis</keyword>
<comment type="subcellular location">
    <subcellularLocation>
        <location evidence="4">Cytoplasm</location>
    </subcellularLocation>
</comment>
<feature type="domain" description="Pyrroline-5-carboxylate reductase dimerisation" evidence="7">
    <location>
        <begin position="153"/>
        <end position="257"/>
    </location>
</feature>
<dbReference type="PANTHER" id="PTHR11645">
    <property type="entry name" value="PYRROLINE-5-CARBOXYLATE REDUCTASE"/>
    <property type="match status" value="1"/>
</dbReference>
<keyword evidence="2 4" id="KW-0521">NADP</keyword>
<comment type="catalytic activity">
    <reaction evidence="4">
        <text>L-proline + NAD(+) = (S)-1-pyrroline-5-carboxylate + NADH + 2 H(+)</text>
        <dbReference type="Rhea" id="RHEA:14105"/>
        <dbReference type="ChEBI" id="CHEBI:15378"/>
        <dbReference type="ChEBI" id="CHEBI:17388"/>
        <dbReference type="ChEBI" id="CHEBI:57540"/>
        <dbReference type="ChEBI" id="CHEBI:57945"/>
        <dbReference type="ChEBI" id="CHEBI:60039"/>
        <dbReference type="EC" id="1.5.1.2"/>
    </reaction>
</comment>
<dbReference type="GO" id="GO:0005737">
    <property type="term" value="C:cytoplasm"/>
    <property type="evidence" value="ECO:0007669"/>
    <property type="project" value="UniProtKB-SubCell"/>
</dbReference>
<accession>A0A497JJK4</accession>
<evidence type="ECO:0000313" key="8">
    <source>
        <dbReference type="EMBL" id="RLG71197.1"/>
    </source>
</evidence>
<dbReference type="Gene3D" id="1.10.3730.10">
    <property type="entry name" value="ProC C-terminal domain-like"/>
    <property type="match status" value="1"/>
</dbReference>
<name>A0A497JJK4_9ARCH</name>
<dbReference type="Pfam" id="PF03807">
    <property type="entry name" value="F420_oxidored"/>
    <property type="match status" value="1"/>
</dbReference>
<evidence type="ECO:0000256" key="1">
    <source>
        <dbReference type="ARBA" id="ARBA00005525"/>
    </source>
</evidence>
<dbReference type="AlphaFoldDB" id="A0A497JJK4"/>
<dbReference type="PANTHER" id="PTHR11645:SF0">
    <property type="entry name" value="PYRROLINE-5-CARBOXYLATE REDUCTASE 3"/>
    <property type="match status" value="1"/>
</dbReference>
<organism evidence="8 9">
    <name type="scientific">Candidatus Iainarchaeum sp</name>
    <dbReference type="NCBI Taxonomy" id="3101447"/>
    <lineage>
        <taxon>Archaea</taxon>
        <taxon>Candidatus Iainarchaeota</taxon>
        <taxon>Candidatus Iainarchaeia</taxon>
        <taxon>Candidatus Iainarchaeales</taxon>
        <taxon>Candidatus Iainarchaeaceae</taxon>
        <taxon>Candidatus Iainarchaeum</taxon>
    </lineage>
</organism>
<dbReference type="SUPFAM" id="SSF51735">
    <property type="entry name" value="NAD(P)-binding Rossmann-fold domains"/>
    <property type="match status" value="1"/>
</dbReference>
<gene>
    <name evidence="4" type="primary">proC</name>
    <name evidence="8" type="ORF">DRO04_00305</name>
</gene>
<evidence type="ECO:0000259" key="7">
    <source>
        <dbReference type="Pfam" id="PF14748"/>
    </source>
</evidence>
<evidence type="ECO:0000256" key="3">
    <source>
        <dbReference type="ARBA" id="ARBA00023002"/>
    </source>
</evidence>
<comment type="similarity">
    <text evidence="1 4">Belongs to the pyrroline-5-carboxylate reductase family.</text>
</comment>
<sequence length="261" mass="29570">MLGIIGYGRMGSAIAKNALKYYRKIFVRDLKRLRNLPKGVKQVNLYDLLTNSEIVLLAVKPQDMKDLLFDIDEILGYAERKKKLFITIAAGLPIKFYENLLGKDIAIVRVMPNICVKVDYSSGAYITNKNVKKKHLKIIENLFGKNLIRIRDERLIDVVTAIAASAPAFISAMMKNFVDIGKRYGLKEKDARKLVINTFLGTSLLLKKEGISFDELIRSVASPKGTTEAGLEIWRKNKLDLLIKKVLKKTIERSRKLSSKL</sequence>
<feature type="domain" description="Pyrroline-5-carboxylate reductase catalytic N-terminal" evidence="6">
    <location>
        <begin position="2"/>
        <end position="91"/>
    </location>
</feature>
<reference evidence="8 9" key="1">
    <citation type="submission" date="2018-06" db="EMBL/GenBank/DDBJ databases">
        <title>Extensive metabolic versatility and redundancy in microbially diverse, dynamic hydrothermal sediments.</title>
        <authorList>
            <person name="Dombrowski N."/>
            <person name="Teske A."/>
            <person name="Baker B.J."/>
        </authorList>
    </citation>
    <scope>NUCLEOTIDE SEQUENCE [LARGE SCALE GENOMIC DNA]</scope>
    <source>
        <strain evidence="8">B51_G17</strain>
    </source>
</reference>
<feature type="binding site" evidence="5">
    <location>
        <begin position="58"/>
        <end position="61"/>
    </location>
    <ligand>
        <name>NADP(+)</name>
        <dbReference type="ChEBI" id="CHEBI:58349"/>
    </ligand>
</feature>
<evidence type="ECO:0000256" key="5">
    <source>
        <dbReference type="PIRSR" id="PIRSR000193-1"/>
    </source>
</evidence>
<proteinExistence type="inferred from homology"/>
<dbReference type="EC" id="1.5.1.2" evidence="4"/>
<dbReference type="InterPro" id="IPR000304">
    <property type="entry name" value="Pyrroline-COOH_reductase"/>
</dbReference>
<dbReference type="Proteomes" id="UP000278031">
    <property type="component" value="Unassembled WGS sequence"/>
</dbReference>
<evidence type="ECO:0000313" key="9">
    <source>
        <dbReference type="Proteomes" id="UP000278031"/>
    </source>
</evidence>
<dbReference type="Gene3D" id="3.40.50.720">
    <property type="entry name" value="NAD(P)-binding Rossmann-like Domain"/>
    <property type="match status" value="1"/>
</dbReference>
<comment type="catalytic activity">
    <reaction evidence="4">
        <text>L-proline + NADP(+) = (S)-1-pyrroline-5-carboxylate + NADPH + 2 H(+)</text>
        <dbReference type="Rhea" id="RHEA:14109"/>
        <dbReference type="ChEBI" id="CHEBI:15378"/>
        <dbReference type="ChEBI" id="CHEBI:17388"/>
        <dbReference type="ChEBI" id="CHEBI:57783"/>
        <dbReference type="ChEBI" id="CHEBI:58349"/>
        <dbReference type="ChEBI" id="CHEBI:60039"/>
        <dbReference type="EC" id="1.5.1.2"/>
    </reaction>
</comment>
<evidence type="ECO:0000256" key="4">
    <source>
        <dbReference type="HAMAP-Rule" id="MF_01925"/>
    </source>
</evidence>
<protein>
    <recommendedName>
        <fullName evidence="4">Pyrroline-5-carboxylate reductase</fullName>
        <shortName evidence="4">P5C reductase</shortName>
        <shortName evidence="4">P5CR</shortName>
        <ecNumber evidence="4">1.5.1.2</ecNumber>
    </recommendedName>
    <alternativeName>
        <fullName evidence="4">PCA reductase</fullName>
    </alternativeName>
</protein>
<evidence type="ECO:0000256" key="2">
    <source>
        <dbReference type="ARBA" id="ARBA00022857"/>
    </source>
</evidence>
<dbReference type="GO" id="GO:0004735">
    <property type="term" value="F:pyrroline-5-carboxylate reductase activity"/>
    <property type="evidence" value="ECO:0007669"/>
    <property type="project" value="UniProtKB-UniRule"/>
</dbReference>